<dbReference type="Proteomes" id="UP001195963">
    <property type="component" value="Unassembled WGS sequence"/>
</dbReference>
<dbReference type="InterPro" id="IPR053196">
    <property type="entry name" value="Lipoprotein_YbaY-like"/>
</dbReference>
<gene>
    <name evidence="1" type="ORF">K0625_01875</name>
</gene>
<keyword evidence="1" id="KW-0449">Lipoprotein</keyword>
<comment type="caution">
    <text evidence="1">The sequence shown here is derived from an EMBL/GenBank/DDBJ whole genome shotgun (WGS) entry which is preliminary data.</text>
</comment>
<dbReference type="RefSeq" id="WP_220108100.1">
    <property type="nucleotide sequence ID" value="NZ_JAHZST010000001.1"/>
</dbReference>
<proteinExistence type="predicted"/>
<accession>A0ABS7DZN2</accession>
<keyword evidence="2" id="KW-1185">Reference proteome</keyword>
<evidence type="ECO:0000313" key="1">
    <source>
        <dbReference type="EMBL" id="MBW8182401.1"/>
    </source>
</evidence>
<sequence length="143" mass="15497">MKKWLKSVSSIAPGVRLMMLGIISAGVLSGCATPNAGVEIQGEIWFKERIALPQEAVLTVQIKDVSLMDAPAVVIAEIERDNVTTPAPFQFVINRDQFEQGHTYAVGANISLNGKLMFINTQAYQIDLGSSEPMSVLVQKVGH</sequence>
<evidence type="ECO:0000313" key="2">
    <source>
        <dbReference type="Proteomes" id="UP001195963"/>
    </source>
</evidence>
<dbReference type="PROSITE" id="PS51257">
    <property type="entry name" value="PROKAR_LIPOPROTEIN"/>
    <property type="match status" value="1"/>
</dbReference>
<organism evidence="1 2">
    <name type="scientific">Shewanella nanhaiensis</name>
    <dbReference type="NCBI Taxonomy" id="2864872"/>
    <lineage>
        <taxon>Bacteria</taxon>
        <taxon>Pseudomonadati</taxon>
        <taxon>Pseudomonadota</taxon>
        <taxon>Gammaproteobacteria</taxon>
        <taxon>Alteromonadales</taxon>
        <taxon>Shewanellaceae</taxon>
        <taxon>Shewanella</taxon>
    </lineage>
</organism>
<dbReference type="Pfam" id="PF09619">
    <property type="entry name" value="YscW"/>
    <property type="match status" value="1"/>
</dbReference>
<name>A0ABS7DZN2_9GAMM</name>
<dbReference type="PANTHER" id="PTHR38013:SF1">
    <property type="entry name" value="GLYCOPROTEIN_POLYSACCHARIDE METABOLISM"/>
    <property type="match status" value="1"/>
</dbReference>
<reference evidence="1 2" key="1">
    <citation type="submission" date="2021-07" db="EMBL/GenBank/DDBJ databases">
        <title>Shewanella sp. nov, isolated from SCS.</title>
        <authorList>
            <person name="Cao W.R."/>
        </authorList>
    </citation>
    <scope>NUCLEOTIDE SEQUENCE [LARGE SCALE GENOMIC DNA]</scope>
    <source>
        <strain evidence="1 2">NR704-98</strain>
    </source>
</reference>
<dbReference type="InterPro" id="IPR039366">
    <property type="entry name" value="Pilotin"/>
</dbReference>
<protein>
    <submittedName>
        <fullName evidence="1">YbaY family lipoprotein</fullName>
    </submittedName>
</protein>
<dbReference type="PANTHER" id="PTHR38013">
    <property type="entry name" value="GLYCOPROTEIN/POLYSACCHARIDE METABOLISM"/>
    <property type="match status" value="1"/>
</dbReference>
<dbReference type="EMBL" id="JAHZST010000001">
    <property type="protein sequence ID" value="MBW8182401.1"/>
    <property type="molecule type" value="Genomic_DNA"/>
</dbReference>